<dbReference type="EMBL" id="BART01005937">
    <property type="protein sequence ID" value="GAG55366.1"/>
    <property type="molecule type" value="Genomic_DNA"/>
</dbReference>
<protein>
    <recommendedName>
        <fullName evidence="2">CobQ/CobB/MinD/ParA nucleotide binding domain-containing protein</fullName>
    </recommendedName>
</protein>
<dbReference type="SUPFAM" id="SSF52540">
    <property type="entry name" value="P-loop containing nucleoside triphosphate hydrolases"/>
    <property type="match status" value="1"/>
</dbReference>
<gene>
    <name evidence="1" type="ORF">S01H4_13474</name>
</gene>
<proteinExistence type="predicted"/>
<dbReference type="Gene3D" id="3.40.50.300">
    <property type="entry name" value="P-loop containing nucleotide triphosphate hydrolases"/>
    <property type="match status" value="1"/>
</dbReference>
<comment type="caution">
    <text evidence="1">The sequence shown here is derived from an EMBL/GenBank/DDBJ whole genome shotgun (WGS) entry which is preliminary data.</text>
</comment>
<evidence type="ECO:0008006" key="2">
    <source>
        <dbReference type="Google" id="ProtNLM"/>
    </source>
</evidence>
<organism evidence="1">
    <name type="scientific">marine sediment metagenome</name>
    <dbReference type="NCBI Taxonomy" id="412755"/>
    <lineage>
        <taxon>unclassified sequences</taxon>
        <taxon>metagenomes</taxon>
        <taxon>ecological metagenomes</taxon>
    </lineage>
</organism>
<dbReference type="AlphaFoldDB" id="X1A596"/>
<reference evidence="1" key="1">
    <citation type="journal article" date="2014" name="Front. Microbiol.">
        <title>High frequency of phylogenetically diverse reductive dehalogenase-homologous genes in deep subseafloor sedimentary metagenomes.</title>
        <authorList>
            <person name="Kawai M."/>
            <person name="Futagami T."/>
            <person name="Toyoda A."/>
            <person name="Takaki Y."/>
            <person name="Nishi S."/>
            <person name="Hori S."/>
            <person name="Arai W."/>
            <person name="Tsubouchi T."/>
            <person name="Morono Y."/>
            <person name="Uchiyama I."/>
            <person name="Ito T."/>
            <person name="Fujiyama A."/>
            <person name="Inagaki F."/>
            <person name="Takami H."/>
        </authorList>
    </citation>
    <scope>NUCLEOTIDE SEQUENCE</scope>
    <source>
        <strain evidence="1">Expedition CK06-06</strain>
    </source>
</reference>
<sequence length="405" mass="46260">MNIKESYARITNHFKGHPYISFEEFTSDIDEIKNKSLYKKWKYAVVDRKLSWFEEAVKFFDKNNIDVIYFNDDYQEVISSIKEKVPKPLATDDKNGGLEHSKGSNVAGKVRYIEKPTTKIVERKIYTGLEKKLIIISSLSRCAGSTTITLSIAKYLSNMGVLSSVIEPPIGRPTIFNWMGIEERLDKGSSRGQDSFYSYPHEIADGNRIRNKSEYVFDSIVWIVPDDRKEQVENWEYNQMLQLVYVSSIAPITLIDIGDNLSHSAVKPLLSVVDLVLVVIDPFPTSCKIGSRKLASLLKLKRDGCPINFIINKWNSGIDKKEFLDFIEAEPLAFIPAIDLAILYKANYQYRIPFCCKEVSGVPGSSLKNICSLFIPKEFTSTFSKGRDNKKRHFLQNIKKAFERA</sequence>
<name>X1A596_9ZZZZ</name>
<accession>X1A596</accession>
<dbReference type="InterPro" id="IPR027417">
    <property type="entry name" value="P-loop_NTPase"/>
</dbReference>
<evidence type="ECO:0000313" key="1">
    <source>
        <dbReference type="EMBL" id="GAG55366.1"/>
    </source>
</evidence>